<dbReference type="InterPro" id="IPR005114">
    <property type="entry name" value="Helicase_assoc"/>
</dbReference>
<evidence type="ECO:0000313" key="3">
    <source>
        <dbReference type="EMBL" id="SHG86061.1"/>
    </source>
</evidence>
<dbReference type="OrthoDB" id="9776021at2"/>
<dbReference type="InterPro" id="IPR001650">
    <property type="entry name" value="Helicase_C-like"/>
</dbReference>
<dbReference type="SMART" id="SM00490">
    <property type="entry name" value="HELICc"/>
    <property type="match status" value="1"/>
</dbReference>
<dbReference type="Pfam" id="PF03457">
    <property type="entry name" value="HA"/>
    <property type="match status" value="3"/>
</dbReference>
<dbReference type="InterPro" id="IPR050742">
    <property type="entry name" value="Helicase_Restrict-Modif_Enz"/>
</dbReference>
<dbReference type="GO" id="GO:0003677">
    <property type="term" value="F:DNA binding"/>
    <property type="evidence" value="ECO:0007669"/>
    <property type="project" value="InterPro"/>
</dbReference>
<proteinExistence type="predicted"/>
<keyword evidence="3" id="KW-0378">Hydrolase</keyword>
<dbReference type="Proteomes" id="UP000184501">
    <property type="component" value="Unassembled WGS sequence"/>
</dbReference>
<dbReference type="InterPro" id="IPR006935">
    <property type="entry name" value="Helicase/UvrB_N"/>
</dbReference>
<keyword evidence="4" id="KW-1185">Reference proteome</keyword>
<dbReference type="AlphaFoldDB" id="A0A1M5N973"/>
<dbReference type="InterPro" id="IPR027417">
    <property type="entry name" value="P-loop_NTPase"/>
</dbReference>
<dbReference type="GO" id="GO:0005829">
    <property type="term" value="C:cytosol"/>
    <property type="evidence" value="ECO:0007669"/>
    <property type="project" value="TreeGrafter"/>
</dbReference>
<sequence>MSLSPAPVAGGPLVVPGSGLRPHQREALRDVLDALRVRPRAQVVMACGTGKTRVGIAVAERLGAADTVVLAPSLALLNQLLRIWRAHLPGAWSPIVVCSDTGVRDRTPIDDDLPEPRAEDLGVPVTTDPRALAGLLAATPLAGRAGRGHSARRVVFATYHSLPCLVDAARTAGVTFDLLVADETHHAAGRWDSPFARAVRPDDDPLGLPARHRVYFTATPRTGRRSAEGWVGMDDEDAFGPVAHRLTLRAAIDAGVLCDYQIAVVGVQREEWRRLAWQVRPNDPQVLAAQPGALNPSRLDTPTLAATFALGRAIGELGLRRVVSFHGRVSQAELYARTLPHLAARVPHRPHVARREPVRVRALHVNGGHPVSHRLAALARLRDPGPSTAVVVTNVRCLSEGIDVPALDAIVFANPRTSRISLAQALGRITRRAPGKERGVVVLPVLLPDGMPEAGALERSDFADMWSLMLALREIDEGFAEELAEHARLRGRLSGRSGDLNDSRRATALALPPERVRLLLPFGLPDSFARAFTLRLLTTTTSTWEERFGRLQAWAAEHGHCRIPVRAVVDGVPLGAWVHQQRVAAAAGALGAERTARLAALPGWSWSVWDDNWERSFEALRRWAERHGHANPRPQDTHGRIAIGQWVKTQREQHRKGQLDADRVNRLAALPGWTWSIREDVFHKHLAALRAFAAEHGHSRPPRTYVNPDGLRLGMWVVNRRRREQTCSPWQRQQLESLPGWTWAPPPTSRPASGS</sequence>
<dbReference type="GO" id="GO:0005524">
    <property type="term" value="F:ATP binding"/>
    <property type="evidence" value="ECO:0007669"/>
    <property type="project" value="InterPro"/>
</dbReference>
<organism evidence="3 4">
    <name type="scientific">Streptoalloteichus hindustanus</name>
    <dbReference type="NCBI Taxonomy" id="2017"/>
    <lineage>
        <taxon>Bacteria</taxon>
        <taxon>Bacillati</taxon>
        <taxon>Actinomycetota</taxon>
        <taxon>Actinomycetes</taxon>
        <taxon>Pseudonocardiales</taxon>
        <taxon>Pseudonocardiaceae</taxon>
        <taxon>Streptoalloteichus</taxon>
    </lineage>
</organism>
<dbReference type="Gene3D" id="6.10.140.530">
    <property type="match status" value="3"/>
</dbReference>
<dbReference type="PANTHER" id="PTHR47396:SF1">
    <property type="entry name" value="ATP-DEPENDENT HELICASE IRC3-RELATED"/>
    <property type="match status" value="1"/>
</dbReference>
<feature type="domain" description="Helicase ATP-binding" evidence="2">
    <location>
        <begin position="32"/>
        <end position="238"/>
    </location>
</feature>
<name>A0A1M5N973_STRHI</name>
<evidence type="ECO:0000313" key="4">
    <source>
        <dbReference type="Proteomes" id="UP000184501"/>
    </source>
</evidence>
<dbReference type="GO" id="GO:0016787">
    <property type="term" value="F:hydrolase activity"/>
    <property type="evidence" value="ECO:0007669"/>
    <property type="project" value="InterPro"/>
</dbReference>
<dbReference type="GO" id="GO:0004386">
    <property type="term" value="F:helicase activity"/>
    <property type="evidence" value="ECO:0007669"/>
    <property type="project" value="UniProtKB-KW"/>
</dbReference>
<dbReference type="STRING" id="2017.SAMN05444320_11539"/>
<feature type="region of interest" description="Disordered" evidence="1">
    <location>
        <begin position="1"/>
        <end position="20"/>
    </location>
</feature>
<dbReference type="Pfam" id="PF00271">
    <property type="entry name" value="Helicase_C"/>
    <property type="match status" value="1"/>
</dbReference>
<evidence type="ECO:0000256" key="1">
    <source>
        <dbReference type="SAM" id="MobiDB-lite"/>
    </source>
</evidence>
<dbReference type="Gene3D" id="3.40.50.300">
    <property type="entry name" value="P-loop containing nucleotide triphosphate hydrolases"/>
    <property type="match status" value="2"/>
</dbReference>
<dbReference type="RefSeq" id="WP_073489579.1">
    <property type="nucleotide sequence ID" value="NZ_FQVN01000015.1"/>
</dbReference>
<evidence type="ECO:0000259" key="2">
    <source>
        <dbReference type="PROSITE" id="PS51192"/>
    </source>
</evidence>
<reference evidence="3 4" key="1">
    <citation type="submission" date="2016-11" db="EMBL/GenBank/DDBJ databases">
        <authorList>
            <person name="Jaros S."/>
            <person name="Januszkiewicz K."/>
            <person name="Wedrychowicz H."/>
        </authorList>
    </citation>
    <scope>NUCLEOTIDE SEQUENCE [LARGE SCALE GENOMIC DNA]</scope>
    <source>
        <strain evidence="3 4">DSM 44523</strain>
    </source>
</reference>
<dbReference type="PROSITE" id="PS51192">
    <property type="entry name" value="HELICASE_ATP_BIND_1"/>
    <property type="match status" value="1"/>
</dbReference>
<accession>A0A1M5N973</accession>
<keyword evidence="3" id="KW-0547">Nucleotide-binding</keyword>
<protein>
    <submittedName>
        <fullName evidence="3">Helicase conserved C-terminal domain-containing protein</fullName>
    </submittedName>
</protein>
<keyword evidence="3" id="KW-0347">Helicase</keyword>
<dbReference type="Pfam" id="PF04851">
    <property type="entry name" value="ResIII"/>
    <property type="match status" value="1"/>
</dbReference>
<dbReference type="InterPro" id="IPR014001">
    <property type="entry name" value="Helicase_ATP-bd"/>
</dbReference>
<dbReference type="SMART" id="SM00487">
    <property type="entry name" value="DEXDc"/>
    <property type="match status" value="1"/>
</dbReference>
<dbReference type="PANTHER" id="PTHR47396">
    <property type="entry name" value="TYPE I RESTRICTION ENZYME ECOKI R PROTEIN"/>
    <property type="match status" value="1"/>
</dbReference>
<gene>
    <name evidence="3" type="ORF">SAMN05444320_11539</name>
</gene>
<dbReference type="EMBL" id="FQVN01000015">
    <property type="protein sequence ID" value="SHG86061.1"/>
    <property type="molecule type" value="Genomic_DNA"/>
</dbReference>
<dbReference type="SUPFAM" id="SSF52540">
    <property type="entry name" value="P-loop containing nucleoside triphosphate hydrolases"/>
    <property type="match status" value="2"/>
</dbReference>
<keyword evidence="3" id="KW-0067">ATP-binding</keyword>